<sequence length="959" mass="100322">MAYPENADIFQEKLNKKEAGNYVVEEHVTLTNGKYEGFLIHDNVSTASINIYRGPKFTGGQITNYSVTTDSDRAWKKFIRVFDAGTEAYINYETVGDQVEAEDINTLQTSVHAVQQDVIDYKASNNSVIALHDERIASVESEKADESYVNEQLALKSDTANTYTKTETDARIQFVVDTAPEALDTLKEIADALDNDPDFAATMTAQLASKVDKAAGYGLSANDFSDVLKGKLDGIETGAEVNNLTDDAASELTGNSDSSLHYHTADRNRANHTGTQTSATISDFVTRVRTTVLTGLSTTTNTVITAADTILTAFGKLQAQVTVNKSEADLHAGSTNNPHAVSKAQVGLGNADNTADLSKPVSTAMKTALNQKAPLSHVGATGTAHGDATDTISGFMSADDKSKLDDVEDSANHYVHPATHSPAIIVQNTTNRFVTDAEKSTWNAKASTATATTTANGLMAAADKAKLGTIESSAEVNNISDANAADLTDGGASTLHYHIADRSRANHTGMQTASTISDFAASVRLAVLTGLSTASGAVITTADTVLTALGKLQSQVTANKTEASTHASSTANPHTVTKAQVGLGSVNNTADADKPVSTAMQTALNTKAPISHVGATGAAHGTVNGNVNGFMSVADKFKLDVIEDSANHYVHPVSHPASIISDFAASVRSAVLTGLSTASSAVITTADTVLTALGKLQAQISANKTEASTHANSTTNPHNVTKAQVGLGSVNNTADADKPVSTAMQTALNAKAPLASPTLTGVPKAPTATTGNNSTQLATTAFVQNALSTGGYGDMLKSVYDADGDGVVDEAMKLHTARNITLTGDATGSVSFNGSADASMTVTVIDNSHRHNYIYSSDDRDVKPSVTPKHYLSSYFASKGGLTGAADTNYIDLMVLNTYINVAGGYVNALAFDKTSKKIQHYQAAQTDLSWGTPKTIAYQEDSKTLTWGDLKNGFTLGG</sequence>
<dbReference type="EMBL" id="JAHBCL010000026">
    <property type="protein sequence ID" value="MBS7527841.1"/>
    <property type="molecule type" value="Genomic_DNA"/>
</dbReference>
<feature type="compositionally biased region" description="Polar residues" evidence="1">
    <location>
        <begin position="252"/>
        <end position="261"/>
    </location>
</feature>
<protein>
    <submittedName>
        <fullName evidence="2">Uncharacterized protein</fullName>
    </submittedName>
</protein>
<evidence type="ECO:0000256" key="1">
    <source>
        <dbReference type="SAM" id="MobiDB-lite"/>
    </source>
</evidence>
<evidence type="ECO:0000313" key="3">
    <source>
        <dbReference type="Proteomes" id="UP000746471"/>
    </source>
</evidence>
<evidence type="ECO:0000313" key="2">
    <source>
        <dbReference type="EMBL" id="MBS7527841.1"/>
    </source>
</evidence>
<organism evidence="2 3">
    <name type="scientific">Fusibacter paucivorans</name>
    <dbReference type="NCBI Taxonomy" id="76009"/>
    <lineage>
        <taxon>Bacteria</taxon>
        <taxon>Bacillati</taxon>
        <taxon>Bacillota</taxon>
        <taxon>Clostridia</taxon>
        <taxon>Eubacteriales</taxon>
        <taxon>Eubacteriales Family XII. Incertae Sedis</taxon>
        <taxon>Fusibacter</taxon>
    </lineage>
</organism>
<gene>
    <name evidence="2" type="ORF">KHM83_14245</name>
</gene>
<accession>A0ABS5PU04</accession>
<dbReference type="Proteomes" id="UP000746471">
    <property type="component" value="Unassembled WGS sequence"/>
</dbReference>
<comment type="caution">
    <text evidence="2">The sequence shown here is derived from an EMBL/GenBank/DDBJ whole genome shotgun (WGS) entry which is preliminary data.</text>
</comment>
<name>A0ABS5PU04_9FIRM</name>
<proteinExistence type="predicted"/>
<dbReference type="RefSeq" id="WP_213237734.1">
    <property type="nucleotide sequence ID" value="NZ_JAHBCL010000026.1"/>
</dbReference>
<feature type="region of interest" description="Disordered" evidence="1">
    <location>
        <begin position="249"/>
        <end position="274"/>
    </location>
</feature>
<reference evidence="2 3" key="1">
    <citation type="submission" date="2021-05" db="EMBL/GenBank/DDBJ databases">
        <title>Fusibacter ferrireducens sp. nov., an anaerobic, sulfur- and Fe-reducing bacterium isolated from the mangrove sediment.</title>
        <authorList>
            <person name="Qiu D."/>
        </authorList>
    </citation>
    <scope>NUCLEOTIDE SEQUENCE [LARGE SCALE GENOMIC DNA]</scope>
    <source>
        <strain evidence="2 3">DSM 12116</strain>
    </source>
</reference>
<keyword evidence="3" id="KW-1185">Reference proteome</keyword>